<comment type="caution">
    <text evidence="1">The sequence shown here is derived from an EMBL/GenBank/DDBJ whole genome shotgun (WGS) entry which is preliminary data.</text>
</comment>
<evidence type="ECO:0000313" key="1">
    <source>
        <dbReference type="EMBL" id="MDB9538900.1"/>
    </source>
</evidence>
<organism evidence="1 2">
    <name type="scientific">Anabaenopsis arnoldii</name>
    <dbReference type="NCBI Taxonomy" id="2152938"/>
    <lineage>
        <taxon>Bacteria</taxon>
        <taxon>Bacillati</taxon>
        <taxon>Cyanobacteriota</taxon>
        <taxon>Cyanophyceae</taxon>
        <taxon>Nostocales</taxon>
        <taxon>Nodulariaceae</taxon>
        <taxon>Anabaenopsis</taxon>
    </lineage>
</organism>
<accession>A0ABT5ANN0</accession>
<gene>
    <name evidence="1" type="ORF">PN457_04360</name>
</gene>
<name>A0ABT5ANN0_9CYAN</name>
<evidence type="ECO:0000313" key="2">
    <source>
        <dbReference type="Proteomes" id="UP001212499"/>
    </source>
</evidence>
<sequence>MKLSDYAKSKGIIYQTAWRMWKRGELKATQLPTGRVIVDVQKTFE</sequence>
<keyword evidence="2" id="KW-1185">Reference proteome</keyword>
<dbReference type="Proteomes" id="UP001212499">
    <property type="component" value="Unassembled WGS sequence"/>
</dbReference>
<protein>
    <recommendedName>
        <fullName evidence="3">IS607 family transposase</fullName>
    </recommendedName>
</protein>
<dbReference type="RefSeq" id="WP_271731573.1">
    <property type="nucleotide sequence ID" value="NZ_JANQDP010000056.1"/>
</dbReference>
<evidence type="ECO:0008006" key="3">
    <source>
        <dbReference type="Google" id="ProtNLM"/>
    </source>
</evidence>
<proteinExistence type="predicted"/>
<dbReference type="EMBL" id="JAQMUH010000056">
    <property type="protein sequence ID" value="MDB9538900.1"/>
    <property type="molecule type" value="Genomic_DNA"/>
</dbReference>
<reference evidence="1 2" key="1">
    <citation type="submission" date="2023-01" db="EMBL/GenBank/DDBJ databases">
        <title>Genomes from the Australian National Cyanobacteria Reference Collection.</title>
        <authorList>
            <person name="Willis A."/>
            <person name="Lee E.M.F."/>
        </authorList>
    </citation>
    <scope>NUCLEOTIDE SEQUENCE [LARGE SCALE GENOMIC DNA]</scope>
    <source>
        <strain evidence="1 2">CS-1033</strain>
    </source>
</reference>